<evidence type="ECO:0000313" key="4">
    <source>
        <dbReference type="EMBL" id="GEU48191.1"/>
    </source>
</evidence>
<feature type="region of interest" description="Disordered" evidence="2">
    <location>
        <begin position="185"/>
        <end position="216"/>
    </location>
</feature>
<feature type="compositionally biased region" description="Basic and acidic residues" evidence="2">
    <location>
        <begin position="1535"/>
        <end position="1544"/>
    </location>
</feature>
<dbReference type="InterPro" id="IPR013103">
    <property type="entry name" value="RVT_2"/>
</dbReference>
<feature type="coiled-coil region" evidence="1">
    <location>
        <begin position="141"/>
        <end position="175"/>
    </location>
</feature>
<evidence type="ECO:0000256" key="2">
    <source>
        <dbReference type="SAM" id="MobiDB-lite"/>
    </source>
</evidence>
<feature type="compositionally biased region" description="Pro residues" evidence="2">
    <location>
        <begin position="1556"/>
        <end position="1571"/>
    </location>
</feature>
<feature type="compositionally biased region" description="Acidic residues" evidence="2">
    <location>
        <begin position="840"/>
        <end position="863"/>
    </location>
</feature>
<name>A0A6L2KFF6_TANCI</name>
<feature type="domain" description="Reverse transcriptase Ty1/copia-type" evidence="3">
    <location>
        <begin position="486"/>
        <end position="555"/>
    </location>
</feature>
<dbReference type="EMBL" id="BKCJ010002384">
    <property type="protein sequence ID" value="GEU48191.1"/>
    <property type="molecule type" value="Genomic_DNA"/>
</dbReference>
<accession>A0A6L2KFF6</accession>
<keyword evidence="1" id="KW-0175">Coiled coil</keyword>
<dbReference type="Pfam" id="PF07727">
    <property type="entry name" value="RVT_2"/>
    <property type="match status" value="1"/>
</dbReference>
<feature type="compositionally biased region" description="Polar residues" evidence="2">
    <location>
        <begin position="199"/>
        <end position="216"/>
    </location>
</feature>
<reference evidence="4" key="1">
    <citation type="journal article" date="2019" name="Sci. Rep.">
        <title>Draft genome of Tanacetum cinerariifolium, the natural source of mosquito coil.</title>
        <authorList>
            <person name="Yamashiro T."/>
            <person name="Shiraishi A."/>
            <person name="Satake H."/>
            <person name="Nakayama K."/>
        </authorList>
    </citation>
    <scope>NUCLEOTIDE SEQUENCE</scope>
</reference>
<organism evidence="4">
    <name type="scientific">Tanacetum cinerariifolium</name>
    <name type="common">Dalmatian daisy</name>
    <name type="synonym">Chrysanthemum cinerariifolium</name>
    <dbReference type="NCBI Taxonomy" id="118510"/>
    <lineage>
        <taxon>Eukaryota</taxon>
        <taxon>Viridiplantae</taxon>
        <taxon>Streptophyta</taxon>
        <taxon>Embryophyta</taxon>
        <taxon>Tracheophyta</taxon>
        <taxon>Spermatophyta</taxon>
        <taxon>Magnoliopsida</taxon>
        <taxon>eudicotyledons</taxon>
        <taxon>Gunneridae</taxon>
        <taxon>Pentapetalae</taxon>
        <taxon>asterids</taxon>
        <taxon>campanulids</taxon>
        <taxon>Asterales</taxon>
        <taxon>Asteraceae</taxon>
        <taxon>Asteroideae</taxon>
        <taxon>Anthemideae</taxon>
        <taxon>Anthemidinae</taxon>
        <taxon>Tanacetum</taxon>
    </lineage>
</organism>
<feature type="region of interest" description="Disordered" evidence="2">
    <location>
        <begin position="767"/>
        <end position="790"/>
    </location>
</feature>
<feature type="compositionally biased region" description="Acidic residues" evidence="2">
    <location>
        <begin position="890"/>
        <end position="901"/>
    </location>
</feature>
<evidence type="ECO:0000256" key="1">
    <source>
        <dbReference type="SAM" id="Coils"/>
    </source>
</evidence>
<feature type="compositionally biased region" description="Basic and acidic residues" evidence="2">
    <location>
        <begin position="808"/>
        <end position="825"/>
    </location>
</feature>
<evidence type="ECO:0000259" key="3">
    <source>
        <dbReference type="Pfam" id="PF07727"/>
    </source>
</evidence>
<comment type="caution">
    <text evidence="4">The sequence shown here is derived from an EMBL/GenBank/DDBJ whole genome shotgun (WGS) entry which is preliminary data.</text>
</comment>
<feature type="region of interest" description="Disordered" evidence="2">
    <location>
        <begin position="807"/>
        <end position="901"/>
    </location>
</feature>
<proteinExistence type="predicted"/>
<sequence>MVAKEIHRIGNWSNAFSCEVQASIRRIFLVGYDILVGNHLEPALHEMTPATPNSRLVLNLPPSALFVPPLRKECAIKCFKEFPLPVKDDPTARAFCHFLKYIQKMVKSSSSSKNEVKARLVEFKKLDIKLCEKIRGLEFDVKNKNTKIKNFMNELEQIKKEKEGLDSKLTGFESASKDLDTLLGSQRSDKNKEGLGYNDTITDYSRPSPSIESNTSDLQNSNSFVFENGESSSTILSKSMIKFVKAADSPTDIKTNKFETVRKSSVRYAEMYINTSKSPKVRGKNWSKNNFAHKNVTPIADLLKTASVSAARRVHTAAPRPNVNSARPKTTQDLVIIKLIQRVKRLERELKARTLPTKIQKVDVRGRSRSVMAWVPKKVAHMSNDPFFGILIPEIVSTESSSTDVIYAHVHSDTPNSEHSRKWIKDHLLQNIIVEPKMYKEALTQSCWIETMQEELHEFERLKVWELVPPLDKVMVITLKWIYKEKGIDFEESFAPVARLEAVRMFLTFAAHINMIVYQIDMKTTFLNGILREEVYVRQLDRFVGPDNPNHVLAEEGSLWVETGSTRVTTDFIESQRHLFNQSKYSLESLKKYGMESCDLLDTPMVEKSKMDEDTQGKAVDPTYYRTAYRKAPTCYKKNLLIPRGTVNQGLWYSKASAIALTAFADAVMRVVKIQDVVHLEKLILGHGLLYDHAKACDYFASQPVLPIFQKFEHLPLEHDILSFIRDLGHFGDIIYLTDDLTNQEMLESKAYKTYYAFASGEKTPKPRLKTKAKVAKSDKKRQPLKMPKAKGLDVLSKMKGLVLPDVPKYESESKKESWGDSREKDEDDENNFEDKSDGNYDDDANDDDNQENDDTNDDNEETNSDRTESDRINIPVLNKSSTEYYKEEENIDDEETMDEEDDDVTKELYDDVNVNLGNEDIEMTNVVQGGLGQQNVSQESGFEQVEEDAHVTLTLVLETPKTDEPVQSTSVSSDFTSKLLNLKNPSPADNEIASLMDTTARHATAVLEITSSFTITIPTPPSFFNPLLQQATPTLTPTTFEVTTSFTSLMDFSFVFKFNDRVTNLEKDLSEIKQVDQYTQALSSIPAIVDRYIDNKLGLVDTSMRTIIKEEVTTQLPHILPQVVLDFATLMIDKNVTKSLEVAVFARSFSQLKSTYNPTASLFEFKLTKILLDKMKESKSHLRADYKKKLYDALVKSYNTDKDLFNTYEEPSHTVDDSGVQQDQEFDMDNNNEQPADKEVSKGRLATTERLDWHNPKGKPYPFDLSKPLSLIRDHRCRQVIPQDFFINNDLEYLKGGDLSRLYSTLVTKTKTDTYEIKWIEDLVKTDNPNITIEEYIRLEEVKAQRHGRTFDWQTATFGKVKHYKDDDDCSIDFETKFPAIVFDNTIISSGPKVCPPNESKFDFRISLDESDDEDYTIFHHYLLLIRGTHGSDTRSRDILQGQAPEKVTGVDLFYLHSIDCRAANVPHLLAQYWFRHVEGRKSEARLSGGHFIGRLAMHFGLLGRLHIGTRYNDTWAWVAQGPERQQTAAAGAHEADEARPEAEEVVEDIAAPAQAPPPPPPTPQPHTML</sequence>
<gene>
    <name evidence="4" type="ORF">Tci_020169</name>
</gene>
<protein>
    <recommendedName>
        <fullName evidence="3">Reverse transcriptase Ty1/copia-type domain-containing protein</fullName>
    </recommendedName>
</protein>
<feature type="region of interest" description="Disordered" evidence="2">
    <location>
        <begin position="1527"/>
        <end position="1571"/>
    </location>
</feature>